<organism evidence="2 3">
    <name type="scientific">Sphaceloma murrayae</name>
    <dbReference type="NCBI Taxonomy" id="2082308"/>
    <lineage>
        <taxon>Eukaryota</taxon>
        <taxon>Fungi</taxon>
        <taxon>Dikarya</taxon>
        <taxon>Ascomycota</taxon>
        <taxon>Pezizomycotina</taxon>
        <taxon>Dothideomycetes</taxon>
        <taxon>Dothideomycetidae</taxon>
        <taxon>Myriangiales</taxon>
        <taxon>Elsinoaceae</taxon>
        <taxon>Sphaceloma</taxon>
    </lineage>
</organism>
<reference evidence="2 3" key="1">
    <citation type="submission" date="2017-06" db="EMBL/GenBank/DDBJ databases">
        <title>Draft genome sequence of a variant of Elsinoe murrayae.</title>
        <authorList>
            <person name="Cheng Q."/>
        </authorList>
    </citation>
    <scope>NUCLEOTIDE SEQUENCE [LARGE SCALE GENOMIC DNA]</scope>
    <source>
        <strain evidence="2 3">CQ-2017a</strain>
    </source>
</reference>
<dbReference type="Proteomes" id="UP000243797">
    <property type="component" value="Unassembled WGS sequence"/>
</dbReference>
<evidence type="ECO:0000313" key="3">
    <source>
        <dbReference type="Proteomes" id="UP000243797"/>
    </source>
</evidence>
<sequence length="489" mass="54785">MTGPVVVRKQFRLDDLFEDTSESSGDDTIDVDFLRKQARWIRDDLDPRISQEGPEWLKSDHVVTVFKFLEQLRRSRISVDNIRSSRIHLAVALIAGQATRWPGSVIEVADKLLENWSIRYGEVSEIGTILYEEGGRLHDVCLPTDISKEVLEVKWSKVPGSRTQASFSRRHGDLGLFKPGDWWINTMFAYHASIIDSGNPLGRIISDRHGAYAMILNELDEHESPRPEIFTYKASATESGRFKLTAATPASRQPVRILRSHSLRSFWAPKAGLRYDGLYKVSGWSIKYDTSSKVWTYNIQFSRLPTECPMSEVLRHPLTEEVDDYTEYKRIRLITRMSQNALHRAKPLNDPVVRPSTRVRTGAGPGIRRPNAPAIAFANRLSPPSVSKPRGAPRSRLRIELPSPPALPDTSIAPISPSGIPFGEALTIPSPSRPPRTPFREIFKTMLPLPSHSPVSKRASPVKDAQAGGEKEIDYFALAVHGGSVEDDA</sequence>
<dbReference type="InParanoid" id="A0A2K1QTY8"/>
<dbReference type="AlphaFoldDB" id="A0A2K1QTY8"/>
<gene>
    <name evidence="2" type="ORF">CAC42_6306</name>
</gene>
<feature type="region of interest" description="Disordered" evidence="1">
    <location>
        <begin position="348"/>
        <end position="411"/>
    </location>
</feature>
<dbReference type="SUPFAM" id="SSF88697">
    <property type="entry name" value="PUA domain-like"/>
    <property type="match status" value="1"/>
</dbReference>
<name>A0A2K1QTY8_9PEZI</name>
<proteinExistence type="predicted"/>
<accession>A0A2K1QTY8</accession>
<dbReference type="OrthoDB" id="3244603at2759"/>
<dbReference type="InterPro" id="IPR036987">
    <property type="entry name" value="SRA-YDG_sf"/>
</dbReference>
<protein>
    <submittedName>
        <fullName evidence="2">E3 ubiquitin-protein ligase ORTHRUS 1</fullName>
    </submittedName>
</protein>
<evidence type="ECO:0000256" key="1">
    <source>
        <dbReference type="SAM" id="MobiDB-lite"/>
    </source>
</evidence>
<dbReference type="InterPro" id="IPR015947">
    <property type="entry name" value="PUA-like_sf"/>
</dbReference>
<dbReference type="EMBL" id="NKHZ01000041">
    <property type="protein sequence ID" value="PNS18489.1"/>
    <property type="molecule type" value="Genomic_DNA"/>
</dbReference>
<keyword evidence="3" id="KW-1185">Reference proteome</keyword>
<dbReference type="Gene3D" id="2.30.280.10">
    <property type="entry name" value="SRA-YDG"/>
    <property type="match status" value="1"/>
</dbReference>
<evidence type="ECO:0000313" key="2">
    <source>
        <dbReference type="EMBL" id="PNS18489.1"/>
    </source>
</evidence>
<comment type="caution">
    <text evidence="2">The sequence shown here is derived from an EMBL/GenBank/DDBJ whole genome shotgun (WGS) entry which is preliminary data.</text>
</comment>
<dbReference type="STRING" id="2082308.A0A2K1QTY8"/>